<dbReference type="CDD" id="cd04732">
    <property type="entry name" value="HisA"/>
    <property type="match status" value="1"/>
</dbReference>
<dbReference type="NCBIfam" id="TIGR00007">
    <property type="entry name" value="1-(5-phosphoribosyl)-5-[(5-phosphoribosylamino)methylideneamino]imidazole-4-carboxamide isomerase"/>
    <property type="match status" value="1"/>
</dbReference>
<comment type="subcellular location">
    <subcellularLocation>
        <location evidence="2 9 11">Cytoplasm</location>
    </subcellularLocation>
</comment>
<keyword evidence="5 9" id="KW-0963">Cytoplasm</keyword>
<name>A0A0X8D714_9DEIN</name>
<accession>A0A0X8D714</accession>
<dbReference type="AlphaFoldDB" id="A0A0X8D714"/>
<protein>
    <recommendedName>
        <fullName evidence="9 11">1-(5-phosphoribosyl)-5-[(5-phosphoribosylamino)methylideneamino] imidazole-4-carboxamide isomerase</fullName>
        <ecNumber evidence="9 11">5.3.1.16</ecNumber>
    </recommendedName>
    <alternativeName>
        <fullName evidence="9">Phosphoribosylformimino-5-aminoimidazole carboxamide ribotide isomerase</fullName>
    </alternativeName>
</protein>
<evidence type="ECO:0000256" key="11">
    <source>
        <dbReference type="RuleBase" id="RU003658"/>
    </source>
</evidence>
<comment type="pathway">
    <text evidence="3 9 11">Amino-acid biosynthesis; L-histidine biosynthesis; L-histidine from 5-phospho-alpha-D-ribose 1-diphosphate: step 4/9.</text>
</comment>
<keyword evidence="8 9" id="KW-0413">Isomerase</keyword>
<dbReference type="InterPro" id="IPR006063">
    <property type="entry name" value="HisA_bact_arch"/>
</dbReference>
<dbReference type="Proteomes" id="UP000061630">
    <property type="component" value="Chromosome"/>
</dbReference>
<evidence type="ECO:0000256" key="8">
    <source>
        <dbReference type="ARBA" id="ARBA00023235"/>
    </source>
</evidence>
<evidence type="ECO:0000256" key="2">
    <source>
        <dbReference type="ARBA" id="ARBA00004496"/>
    </source>
</evidence>
<evidence type="ECO:0000256" key="7">
    <source>
        <dbReference type="ARBA" id="ARBA00023102"/>
    </source>
</evidence>
<dbReference type="UniPathway" id="UPA00031">
    <property type="reaction ID" value="UER00009"/>
</dbReference>
<feature type="active site" description="Proton donor" evidence="9">
    <location>
        <position position="128"/>
    </location>
</feature>
<dbReference type="GO" id="GO:0005737">
    <property type="term" value="C:cytoplasm"/>
    <property type="evidence" value="ECO:0007669"/>
    <property type="project" value="UniProtKB-SubCell"/>
</dbReference>
<reference evidence="12 13" key="1">
    <citation type="submission" date="2016-01" db="EMBL/GenBank/DDBJ databases">
        <title>Genome sequence of Thermus parvatiensis, a thermophile isolated from a hot water spring.</title>
        <authorList>
            <person name="Tripathi C."/>
            <person name="Lal R."/>
        </authorList>
    </citation>
    <scope>NUCLEOTIDE SEQUENCE [LARGE SCALE GENOMIC DNA]</scope>
    <source>
        <strain evidence="12 13">RL</strain>
    </source>
</reference>
<dbReference type="PANTHER" id="PTHR43090:SF2">
    <property type="entry name" value="1-(5-PHOSPHORIBOSYL)-5-[(5-PHOSPHORIBOSYLAMINO)METHYLIDENEAMINO] IMIDAZOLE-4-CARBOXAMIDE ISOMERASE"/>
    <property type="match status" value="1"/>
</dbReference>
<dbReference type="GO" id="GO:0003949">
    <property type="term" value="F:1-(5-phosphoribosyl)-5-[(5-phosphoribosylamino)methylideneamino]imidazole-4-carboxamide isomerase activity"/>
    <property type="evidence" value="ECO:0007669"/>
    <property type="project" value="UniProtKB-UniRule"/>
</dbReference>
<dbReference type="InterPro" id="IPR011060">
    <property type="entry name" value="RibuloseP-bd_barrel"/>
</dbReference>
<dbReference type="RefSeq" id="WP_060384380.1">
    <property type="nucleotide sequence ID" value="NZ_CP014141.1"/>
</dbReference>
<dbReference type="HAMAP" id="MF_01014">
    <property type="entry name" value="HisA"/>
    <property type="match status" value="1"/>
</dbReference>
<keyword evidence="6 9" id="KW-0028">Amino-acid biosynthesis</keyword>
<evidence type="ECO:0000256" key="5">
    <source>
        <dbReference type="ARBA" id="ARBA00022490"/>
    </source>
</evidence>
<dbReference type="Pfam" id="PF00977">
    <property type="entry name" value="His_biosynth"/>
    <property type="match status" value="1"/>
</dbReference>
<dbReference type="GO" id="GO:0000105">
    <property type="term" value="P:L-histidine biosynthetic process"/>
    <property type="evidence" value="ECO:0007669"/>
    <property type="project" value="UniProtKB-UniRule"/>
</dbReference>
<evidence type="ECO:0000313" key="12">
    <source>
        <dbReference type="EMBL" id="AMA75520.1"/>
    </source>
</evidence>
<evidence type="ECO:0000313" key="13">
    <source>
        <dbReference type="Proteomes" id="UP000061630"/>
    </source>
</evidence>
<sequence>MRLIPAVDLKSGKAVRLYEGDPARATVYGDPVEAALRFQEEGATLLHLVDLDRALGTGENREAVRRVAASLSIPFQLAGGIRSLEALQEALSLGASRAVVGTVAVKDPGLLARMLEAVGPDRLAVALDARGLEVVVSGWQEAASASALDLLRAWAEMGVRTLLYTDVRRDGTLKGLDREVVARVRAAWPHELIVGGGIASPEDLHLLQTLGVDGALVGKALYEGRIRLKEASWRS</sequence>
<proteinExistence type="inferred from homology"/>
<organism evidence="12 13">
    <name type="scientific">Thermus parvatiensis</name>
    <dbReference type="NCBI Taxonomy" id="456163"/>
    <lineage>
        <taxon>Bacteria</taxon>
        <taxon>Thermotogati</taxon>
        <taxon>Deinococcota</taxon>
        <taxon>Deinococci</taxon>
        <taxon>Thermales</taxon>
        <taxon>Thermaceae</taxon>
        <taxon>Thermus</taxon>
    </lineage>
</organism>
<dbReference type="EC" id="5.3.1.16" evidence="9 11"/>
<dbReference type="PANTHER" id="PTHR43090">
    <property type="entry name" value="1-(5-PHOSPHORIBOSYL)-5-[(5-PHOSPHORIBOSYLAMINO)METHYLIDENEAMINO] IMIDAZOLE-4-CARBOXAMIDE ISOMERASE"/>
    <property type="match status" value="1"/>
</dbReference>
<dbReference type="InterPro" id="IPR013785">
    <property type="entry name" value="Aldolase_TIM"/>
</dbReference>
<comment type="catalytic activity">
    <reaction evidence="1 9 11">
        <text>1-(5-phospho-beta-D-ribosyl)-5-[(5-phospho-beta-D-ribosylamino)methylideneamino]imidazole-4-carboxamide = 5-[(5-phospho-1-deoxy-D-ribulos-1-ylimino)methylamino]-1-(5-phospho-beta-D-ribosyl)imidazole-4-carboxamide</text>
        <dbReference type="Rhea" id="RHEA:15469"/>
        <dbReference type="ChEBI" id="CHEBI:58435"/>
        <dbReference type="ChEBI" id="CHEBI:58525"/>
        <dbReference type="EC" id="5.3.1.16"/>
    </reaction>
</comment>
<feature type="active site" description="Proton acceptor" evidence="9">
    <location>
        <position position="8"/>
    </location>
</feature>
<evidence type="ECO:0000256" key="3">
    <source>
        <dbReference type="ARBA" id="ARBA00005133"/>
    </source>
</evidence>
<comment type="similarity">
    <text evidence="4 9 10">Belongs to the HisA/HisF family.</text>
</comment>
<dbReference type="KEGG" id="tpar:AV541_04940"/>
<dbReference type="FunFam" id="3.20.20.70:FF:000009">
    <property type="entry name" value="1-(5-phosphoribosyl)-5-[(5-phosphoribosylamino)methylideneamino] imidazole-4-carboxamide isomerase"/>
    <property type="match status" value="1"/>
</dbReference>
<evidence type="ECO:0000256" key="1">
    <source>
        <dbReference type="ARBA" id="ARBA00000901"/>
    </source>
</evidence>
<gene>
    <name evidence="9" type="primary">hisA</name>
    <name evidence="12" type="ORF">AV541_04940</name>
</gene>
<dbReference type="EMBL" id="CP014141">
    <property type="protein sequence ID" value="AMA75520.1"/>
    <property type="molecule type" value="Genomic_DNA"/>
</dbReference>
<dbReference type="Gene3D" id="3.20.20.70">
    <property type="entry name" value="Aldolase class I"/>
    <property type="match status" value="1"/>
</dbReference>
<evidence type="ECO:0000256" key="4">
    <source>
        <dbReference type="ARBA" id="ARBA00009667"/>
    </source>
</evidence>
<evidence type="ECO:0000256" key="10">
    <source>
        <dbReference type="RuleBase" id="RU003657"/>
    </source>
</evidence>
<dbReference type="InterPro" id="IPR023016">
    <property type="entry name" value="HisA/PriA"/>
</dbReference>
<dbReference type="InterPro" id="IPR006062">
    <property type="entry name" value="His_biosynth"/>
</dbReference>
<keyword evidence="7 9" id="KW-0368">Histidine biosynthesis</keyword>
<evidence type="ECO:0000256" key="6">
    <source>
        <dbReference type="ARBA" id="ARBA00022605"/>
    </source>
</evidence>
<dbReference type="SUPFAM" id="SSF51366">
    <property type="entry name" value="Ribulose-phoshate binding barrel"/>
    <property type="match status" value="1"/>
</dbReference>
<evidence type="ECO:0000256" key="9">
    <source>
        <dbReference type="HAMAP-Rule" id="MF_01014"/>
    </source>
</evidence>
<dbReference type="InterPro" id="IPR044524">
    <property type="entry name" value="Isoase_HisA-like"/>
</dbReference>
<dbReference type="GO" id="GO:0000162">
    <property type="term" value="P:L-tryptophan biosynthetic process"/>
    <property type="evidence" value="ECO:0007669"/>
    <property type="project" value="TreeGrafter"/>
</dbReference>